<dbReference type="GO" id="GO:0004252">
    <property type="term" value="F:serine-type endopeptidase activity"/>
    <property type="evidence" value="ECO:0007669"/>
    <property type="project" value="UniProtKB-UniRule"/>
</dbReference>
<organism evidence="10 11">
    <name type="scientific">Saprospira grandis (strain Lewin)</name>
    <dbReference type="NCBI Taxonomy" id="984262"/>
    <lineage>
        <taxon>Bacteria</taxon>
        <taxon>Pseudomonadati</taxon>
        <taxon>Bacteroidota</taxon>
        <taxon>Saprospiria</taxon>
        <taxon>Saprospirales</taxon>
        <taxon>Saprospiraceae</taxon>
        <taxon>Saprospira</taxon>
    </lineage>
</organism>
<comment type="similarity">
    <text evidence="1 7 9">Belongs to the peptidase S14 family.</text>
</comment>
<name>H6L119_SAPGL</name>
<dbReference type="FunFam" id="3.90.226.10:FF:000002">
    <property type="entry name" value="ATP-dependent Clp protease proteolytic subunit"/>
    <property type="match status" value="1"/>
</dbReference>
<protein>
    <recommendedName>
        <fullName evidence="7 9">ATP-dependent Clp protease proteolytic subunit</fullName>
        <ecNumber evidence="7">3.4.21.92</ecNumber>
    </recommendedName>
    <alternativeName>
        <fullName evidence="7">Endopeptidase Clp</fullName>
    </alternativeName>
</protein>
<dbReference type="HAMAP" id="MF_00444">
    <property type="entry name" value="ClpP"/>
    <property type="match status" value="1"/>
</dbReference>
<feature type="active site" description="Nucleophile" evidence="7">
    <location>
        <position position="138"/>
    </location>
</feature>
<evidence type="ECO:0000313" key="11">
    <source>
        <dbReference type="Proteomes" id="UP000007519"/>
    </source>
</evidence>
<dbReference type="Pfam" id="PF00574">
    <property type="entry name" value="CLP_protease"/>
    <property type="match status" value="1"/>
</dbReference>
<dbReference type="PROSITE" id="PS00382">
    <property type="entry name" value="CLP_PROTEASE_HIS"/>
    <property type="match status" value="1"/>
</dbReference>
<comment type="function">
    <text evidence="7">Cleaves peptides in various proteins in a process that requires ATP hydrolysis. Has a chymotrypsin-like activity. Plays a major role in the degradation of misfolded proteins.</text>
</comment>
<keyword evidence="4 7" id="KW-0378">Hydrolase</keyword>
<dbReference type="InterPro" id="IPR029045">
    <property type="entry name" value="ClpP/crotonase-like_dom_sf"/>
</dbReference>
<dbReference type="NCBIfam" id="NF001368">
    <property type="entry name" value="PRK00277.1"/>
    <property type="match status" value="1"/>
</dbReference>
<proteinExistence type="inferred from homology"/>
<evidence type="ECO:0000256" key="3">
    <source>
        <dbReference type="ARBA" id="ARBA00022670"/>
    </source>
</evidence>
<dbReference type="EMBL" id="CP002831">
    <property type="protein sequence ID" value="AFC26055.1"/>
    <property type="molecule type" value="Genomic_DNA"/>
</dbReference>
<evidence type="ECO:0000256" key="1">
    <source>
        <dbReference type="ARBA" id="ARBA00007039"/>
    </source>
</evidence>
<evidence type="ECO:0000256" key="7">
    <source>
        <dbReference type="HAMAP-Rule" id="MF_00444"/>
    </source>
</evidence>
<dbReference type="GO" id="GO:0006515">
    <property type="term" value="P:protein quality control for misfolded or incompletely synthesized proteins"/>
    <property type="evidence" value="ECO:0007669"/>
    <property type="project" value="TreeGrafter"/>
</dbReference>
<dbReference type="Proteomes" id="UP000007519">
    <property type="component" value="Chromosome"/>
</dbReference>
<evidence type="ECO:0000256" key="5">
    <source>
        <dbReference type="ARBA" id="ARBA00022825"/>
    </source>
</evidence>
<comment type="subunit">
    <text evidence="7">Fourteen ClpP subunits assemble into 2 heptameric rings which stack back to back to give a disk-like structure with a central cavity, resembling the structure of eukaryotic proteasomes.</text>
</comment>
<dbReference type="NCBIfam" id="NF009205">
    <property type="entry name" value="PRK12553.1"/>
    <property type="match status" value="1"/>
</dbReference>
<feature type="active site" evidence="7 8">
    <location>
        <position position="163"/>
    </location>
</feature>
<dbReference type="KEGG" id="sgn:SGRA_3328"/>
<dbReference type="Gene3D" id="3.90.226.10">
    <property type="entry name" value="2-enoyl-CoA Hydratase, Chain A, domain 1"/>
    <property type="match status" value="1"/>
</dbReference>
<dbReference type="RefSeq" id="WP_015693650.1">
    <property type="nucleotide sequence ID" value="NC_016940.1"/>
</dbReference>
<dbReference type="GO" id="GO:0005737">
    <property type="term" value="C:cytoplasm"/>
    <property type="evidence" value="ECO:0007669"/>
    <property type="project" value="UniProtKB-SubCell"/>
</dbReference>
<dbReference type="InterPro" id="IPR023562">
    <property type="entry name" value="ClpP/TepA"/>
</dbReference>
<dbReference type="SUPFAM" id="SSF52096">
    <property type="entry name" value="ClpP/crotonase"/>
    <property type="match status" value="1"/>
</dbReference>
<keyword evidence="2 7" id="KW-0963">Cytoplasm</keyword>
<comment type="subcellular location">
    <subcellularLocation>
        <location evidence="7">Cytoplasm</location>
    </subcellularLocation>
</comment>
<dbReference type="GO" id="GO:0004176">
    <property type="term" value="F:ATP-dependent peptidase activity"/>
    <property type="evidence" value="ECO:0007669"/>
    <property type="project" value="InterPro"/>
</dbReference>
<dbReference type="AlphaFoldDB" id="H6L119"/>
<dbReference type="STRING" id="984262.SGRA_3328"/>
<sequence length="234" mass="26162">MFDQNEFKKYAVKHLNMDSLHLEQYAQQSTRGMMPRIPQIGNFTPNVIEERQMNVAAVDVFSRLMMDRIIFLGVGINDYVANVVQAQLLFLESTDPKRDVQIFVNSPGGSVIAGLGIYDTMQYIAPDVATICTGLAASMGAVLLAAGEKGKRSCLPHSRVMIHQPLGGMQGQVSDMEISYKLIKELQKELYDILASHTGQPYDVIEKDCDRDNWMRANAAKEYGLVDEVLSRQK</sequence>
<evidence type="ECO:0000256" key="6">
    <source>
        <dbReference type="ARBA" id="ARBA00034021"/>
    </source>
</evidence>
<keyword evidence="11" id="KW-1185">Reference proteome</keyword>
<dbReference type="PANTHER" id="PTHR10381:SF70">
    <property type="entry name" value="ATP-DEPENDENT CLP PROTEASE PROTEOLYTIC SUBUNIT"/>
    <property type="match status" value="1"/>
</dbReference>
<gene>
    <name evidence="7 10" type="primary">clpP</name>
    <name evidence="10" type="ordered locus">SGRA_3328</name>
</gene>
<dbReference type="OrthoDB" id="9802800at2"/>
<dbReference type="PRINTS" id="PR00127">
    <property type="entry name" value="CLPPROTEASEP"/>
</dbReference>
<comment type="catalytic activity">
    <reaction evidence="6 7 8">
        <text>Hydrolysis of proteins to small peptides in the presence of ATP and magnesium. alpha-casein is the usual test substrate. In the absence of ATP, only oligopeptides shorter than five residues are hydrolyzed (such as succinyl-Leu-Tyr-|-NHMec, and Leu-Tyr-Leu-|-Tyr-Trp, in which cleavage of the -Tyr-|-Leu- and -Tyr-|-Trp bonds also occurs).</text>
        <dbReference type="EC" id="3.4.21.92"/>
    </reaction>
</comment>
<dbReference type="eggNOG" id="COG0740">
    <property type="taxonomic scope" value="Bacteria"/>
</dbReference>
<dbReference type="InterPro" id="IPR033135">
    <property type="entry name" value="ClpP_His_AS"/>
</dbReference>
<evidence type="ECO:0000256" key="4">
    <source>
        <dbReference type="ARBA" id="ARBA00022801"/>
    </source>
</evidence>
<dbReference type="CDD" id="cd07017">
    <property type="entry name" value="S14_ClpP_2"/>
    <property type="match status" value="1"/>
</dbReference>
<dbReference type="GO" id="GO:0051117">
    <property type="term" value="F:ATPase binding"/>
    <property type="evidence" value="ECO:0007669"/>
    <property type="project" value="TreeGrafter"/>
</dbReference>
<evidence type="ECO:0000256" key="9">
    <source>
        <dbReference type="RuleBase" id="RU003567"/>
    </source>
</evidence>
<keyword evidence="3 7" id="KW-0645">Protease</keyword>
<keyword evidence="5 7" id="KW-0720">Serine protease</keyword>
<dbReference type="MEROPS" id="S14.001"/>
<dbReference type="InterPro" id="IPR001907">
    <property type="entry name" value="ClpP"/>
</dbReference>
<dbReference type="GO" id="GO:0009368">
    <property type="term" value="C:endopeptidase Clp complex"/>
    <property type="evidence" value="ECO:0007669"/>
    <property type="project" value="TreeGrafter"/>
</dbReference>
<accession>H6L119</accession>
<evidence type="ECO:0000256" key="8">
    <source>
        <dbReference type="PROSITE-ProRule" id="PRU10086"/>
    </source>
</evidence>
<evidence type="ECO:0000313" key="10">
    <source>
        <dbReference type="EMBL" id="AFC26055.1"/>
    </source>
</evidence>
<dbReference type="HOGENOM" id="CLU_058707_3_1_10"/>
<dbReference type="PANTHER" id="PTHR10381">
    <property type="entry name" value="ATP-DEPENDENT CLP PROTEASE PROTEOLYTIC SUBUNIT"/>
    <property type="match status" value="1"/>
</dbReference>
<evidence type="ECO:0000256" key="2">
    <source>
        <dbReference type="ARBA" id="ARBA00022490"/>
    </source>
</evidence>
<dbReference type="EC" id="3.4.21.92" evidence="7"/>
<reference evidence="10 11" key="1">
    <citation type="journal article" date="2012" name="Stand. Genomic Sci.">
        <title>Complete genome sequencing and analysis of Saprospira grandis str. Lewin, a predatory marine bacterium.</title>
        <authorList>
            <person name="Saw J.H."/>
            <person name="Yuryev A."/>
            <person name="Kanbe M."/>
            <person name="Hou S."/>
            <person name="Young A.G."/>
            <person name="Aizawa S."/>
            <person name="Alam M."/>
        </authorList>
    </citation>
    <scope>NUCLEOTIDE SEQUENCE [LARGE SCALE GENOMIC DNA]</scope>
    <source>
        <strain evidence="10 11">Lewin</strain>
    </source>
</reference>